<feature type="repeat" description="WD" evidence="2">
    <location>
        <begin position="1002"/>
        <end position="1029"/>
    </location>
</feature>
<dbReference type="HOGENOM" id="CLU_250240_0_0_1"/>
<keyword evidence="1" id="KW-0677">Repeat</keyword>
<dbReference type="InterPro" id="IPR007111">
    <property type="entry name" value="NACHT_NTPase"/>
</dbReference>
<evidence type="ECO:0000313" key="6">
    <source>
        <dbReference type="Proteomes" id="UP000053617"/>
    </source>
</evidence>
<dbReference type="InterPro" id="IPR015943">
    <property type="entry name" value="WD40/YVTN_repeat-like_dom_sf"/>
</dbReference>
<evidence type="ECO:0000256" key="2">
    <source>
        <dbReference type="PROSITE-ProRule" id="PRU00221"/>
    </source>
</evidence>
<dbReference type="PANTHER" id="PTHR10039:SF14">
    <property type="entry name" value="NACHT DOMAIN-CONTAINING PROTEIN"/>
    <property type="match status" value="1"/>
</dbReference>
<reference evidence="5 6" key="1">
    <citation type="submission" date="2015-01" db="EMBL/GenBank/DDBJ databases">
        <title>The Genome Sequence of Rhinocladiella mackenzie CBS 650.93.</title>
        <authorList>
            <consortium name="The Broad Institute Genomics Platform"/>
            <person name="Cuomo C."/>
            <person name="de Hoog S."/>
            <person name="Gorbushina A."/>
            <person name="Stielow B."/>
            <person name="Teixiera M."/>
            <person name="Abouelleil A."/>
            <person name="Chapman S.B."/>
            <person name="Priest M."/>
            <person name="Young S.K."/>
            <person name="Wortman J."/>
            <person name="Nusbaum C."/>
            <person name="Birren B."/>
        </authorList>
    </citation>
    <scope>NUCLEOTIDE SEQUENCE [LARGE SCALE GENOMIC DNA]</scope>
    <source>
        <strain evidence="5 6">CBS 650.93</strain>
    </source>
</reference>
<feature type="region of interest" description="Disordered" evidence="3">
    <location>
        <begin position="1301"/>
        <end position="1328"/>
    </location>
</feature>
<gene>
    <name evidence="5" type="ORF">Z518_08743</name>
</gene>
<dbReference type="Gene3D" id="3.40.50.300">
    <property type="entry name" value="P-loop containing nucleotide triphosphate hydrolases"/>
    <property type="match status" value="1"/>
</dbReference>
<dbReference type="PROSITE" id="PS50294">
    <property type="entry name" value="WD_REPEATS_REGION"/>
    <property type="match status" value="1"/>
</dbReference>
<dbReference type="Gene3D" id="2.130.10.10">
    <property type="entry name" value="YVTN repeat-like/Quinoprotein amine dehydrogenase"/>
    <property type="match status" value="1"/>
</dbReference>
<dbReference type="Gene3D" id="1.20.1420.10">
    <property type="entry name" value="Talin, central domain"/>
    <property type="match status" value="1"/>
</dbReference>
<keyword evidence="2" id="KW-0853">WD repeat</keyword>
<dbReference type="InterPro" id="IPR036322">
    <property type="entry name" value="WD40_repeat_dom_sf"/>
</dbReference>
<dbReference type="InterPro" id="IPR027417">
    <property type="entry name" value="P-loop_NTPase"/>
</dbReference>
<dbReference type="Proteomes" id="UP000053617">
    <property type="component" value="Unassembled WGS sequence"/>
</dbReference>
<dbReference type="Pfam" id="PF00400">
    <property type="entry name" value="WD40"/>
    <property type="match status" value="1"/>
</dbReference>
<feature type="compositionally biased region" description="Acidic residues" evidence="3">
    <location>
        <begin position="1301"/>
        <end position="1315"/>
    </location>
</feature>
<feature type="compositionally biased region" description="Basic and acidic residues" evidence="3">
    <location>
        <begin position="1316"/>
        <end position="1326"/>
    </location>
</feature>
<dbReference type="PANTHER" id="PTHR10039">
    <property type="entry name" value="AMELOGENIN"/>
    <property type="match status" value="1"/>
</dbReference>
<accession>A0A0D2J1M1</accession>
<dbReference type="PROSITE" id="PS50837">
    <property type="entry name" value="NACHT"/>
    <property type="match status" value="1"/>
</dbReference>
<keyword evidence="6" id="KW-1185">Reference proteome</keyword>
<evidence type="ECO:0000313" key="5">
    <source>
        <dbReference type="EMBL" id="KIX02800.1"/>
    </source>
</evidence>
<evidence type="ECO:0000256" key="1">
    <source>
        <dbReference type="ARBA" id="ARBA00022737"/>
    </source>
</evidence>
<dbReference type="SUPFAM" id="SSF52540">
    <property type="entry name" value="P-loop containing nucleoside triphosphate hydrolases"/>
    <property type="match status" value="1"/>
</dbReference>
<dbReference type="SUPFAM" id="SSF50978">
    <property type="entry name" value="WD40 repeat-like"/>
    <property type="match status" value="1"/>
</dbReference>
<dbReference type="InterPro" id="IPR056884">
    <property type="entry name" value="NPHP3-like_N"/>
</dbReference>
<dbReference type="VEuPathDB" id="FungiDB:Z518_08743"/>
<protein>
    <recommendedName>
        <fullName evidence="4">NACHT domain-containing protein</fullName>
    </recommendedName>
</protein>
<feature type="domain" description="NACHT" evidence="4">
    <location>
        <begin position="442"/>
        <end position="589"/>
    </location>
</feature>
<dbReference type="STRING" id="1442369.A0A0D2J1M1"/>
<dbReference type="OrthoDB" id="4088536at2759"/>
<evidence type="ECO:0000259" key="4">
    <source>
        <dbReference type="PROSITE" id="PS50837"/>
    </source>
</evidence>
<proteinExistence type="predicted"/>
<dbReference type="EMBL" id="KN847480">
    <property type="protein sequence ID" value="KIX02800.1"/>
    <property type="molecule type" value="Genomic_DNA"/>
</dbReference>
<dbReference type="PROSITE" id="PS50082">
    <property type="entry name" value="WD_REPEATS_2"/>
    <property type="match status" value="1"/>
</dbReference>
<name>A0A0D2J1M1_9EURO</name>
<dbReference type="SMART" id="SM00320">
    <property type="entry name" value="WD40"/>
    <property type="match status" value="1"/>
</dbReference>
<dbReference type="InterPro" id="IPR049317">
    <property type="entry name" value="GCIP-like_N"/>
</dbReference>
<sequence length="1470" mass="165087">MSQLPRDAKSPQPNILAWSLDTVQEEERNHPNVTIPDMLSDADPEYNLPQASTETFGKILEELFEEILNTLRNFDHFGRLHSPSIFLVYAHDKPNAGNAHVSCVHHLIKWLQKVGAQILSDRSPLLEVSNRQNGGEAVRDILANQICLLPPVHGSAGDKEVISSVDKVLLCGSDVLREYCKGGLDSGYIDAVERLCTEEYNRGIYPENLQGRIRQVMNEFQKRGEVHHVHTELAFLRVRYQRANTNGHGIIPVALNGDLMDYVQLFENSNLVLKLKSTTKLLDLHKLFFKVLRQLFTDHLQDIDEFENCYDAAYDRFSSSTNDRAEPGIMIKTAIRNAVERCKNRVIANRREWDRREESKTRNRTGQCVSAIAFSLMLILLPGNDSLLEDAIRQSLSSLRATDPELDMTRIEHSKDALLKNCYEWILNDSVLQEWRDGDTSPLLWIQGEPGKGKTMLMIALARELVKNPPRRPCTVTYFFCQETDPRLNTASSILRGLIWSLAMKDAQLAHTFHTMYQSKSNQLDGSNAIFALFSTLAAMLEGCPGAFILIDALDECSSGTEREQLLHLIVTHAKSSKTKWLLSSRNDADIKQVLIHDGRMLSLELNEEHISRAVTAFIEEKTNELAKKNTYSLELKEMVKKDLVAKSDSTFLWVALACKRLLKVPAWKAPSTLQDLPPGLPELYSRMLDQVFQTQVEEGRHYCVAILRSVTLTFRPLSMEELITTAGLPSELQASDLLHLIELCGSFVTVRRGIIYFIHQSAKDYLVTGGAPKLFSTCVQKEHGLLVRRSLDSMLKTLRKDMCNLRHPGAPAHSASINTHLRSISYVCSFWIDHLVKYLDDDLIDDPIYQEYFSDQGRVHRFLLEHLLHWFEALSLIGEVDRGINGLYSLERMIQQKLTKSSVPDPPRSIKGFIQIVKRERTRPSSSETALNHNSFVHDAIRVFRQCRTAVEEAPLQVYCSALIFSPEESLVRQTFKQEIPQWISSLPRILYNWNPCLQTLEGHENWVNSVVFSPDGRQLASGSHDRTGLSRWSTDWIRSIDHLDIDFYRVGAPGHMVHGLDPMAVRQGEHRGRVKKSLHLLVVRSFPGDIIGQMTPPAPGSLATTLQTSIVLCERFASSLAPNASVELPPTNPASPSPLVLLNAAVTALRSQVTKLSLLAITTPFTPSAVTTCLLPLNESILTSLVTAALLTTPEQFSPSFSSECRSLVAAALRDMPTLLRLVEIRSQAEEPQSAVLESEKKAFTEATGRVWDDCDKLTPLANEGVPGYVVRQSKQWLELMKDAVKELEEWDPEEVVDDEDLFGDALSDDDTEHESNEKTEPNDRAAISAGVKEQALKVLNRIPQSIHVVIKQRLEKMDAAAQTSSSHHAQLDTLLKRNRHISELIDESAEGMYLGDLELCLKKAGEARALTIEVVESVMQPMSPTNSAAEAKENKYVKRALEWIQQVDPGGYERTATSKTTATGGDS</sequence>
<dbReference type="GeneID" id="25296814"/>
<organism evidence="5 6">
    <name type="scientific">Rhinocladiella mackenziei CBS 650.93</name>
    <dbReference type="NCBI Taxonomy" id="1442369"/>
    <lineage>
        <taxon>Eukaryota</taxon>
        <taxon>Fungi</taxon>
        <taxon>Dikarya</taxon>
        <taxon>Ascomycota</taxon>
        <taxon>Pezizomycotina</taxon>
        <taxon>Eurotiomycetes</taxon>
        <taxon>Chaetothyriomycetidae</taxon>
        <taxon>Chaetothyriales</taxon>
        <taxon>Herpotrichiellaceae</taxon>
        <taxon>Rhinocladiella</taxon>
    </lineage>
</organism>
<dbReference type="Pfam" id="PF13324">
    <property type="entry name" value="GCIP_N"/>
    <property type="match status" value="1"/>
</dbReference>
<dbReference type="Gene3D" id="1.20.1410.10">
    <property type="entry name" value="I/LWEQ domain"/>
    <property type="match status" value="1"/>
</dbReference>
<dbReference type="RefSeq" id="XP_013269936.1">
    <property type="nucleotide sequence ID" value="XM_013414482.1"/>
</dbReference>
<evidence type="ECO:0000256" key="3">
    <source>
        <dbReference type="SAM" id="MobiDB-lite"/>
    </source>
</evidence>
<dbReference type="Pfam" id="PF24883">
    <property type="entry name" value="NPHP3_N"/>
    <property type="match status" value="1"/>
</dbReference>
<dbReference type="InterPro" id="IPR001680">
    <property type="entry name" value="WD40_rpt"/>
</dbReference>